<dbReference type="Proteomes" id="UP000002753">
    <property type="component" value="Unassembled WGS sequence"/>
</dbReference>
<dbReference type="FunFam" id="1.10.472.10:FF:000169">
    <property type="entry name" value="CTD kinase subunit beta"/>
    <property type="match status" value="1"/>
</dbReference>
<dbReference type="PANTHER" id="PTHR10026">
    <property type="entry name" value="CYCLIN"/>
    <property type="match status" value="1"/>
</dbReference>
<dbReference type="GO" id="GO:0016538">
    <property type="term" value="F:cyclin-dependent protein serine/threonine kinase regulator activity"/>
    <property type="evidence" value="ECO:0007669"/>
    <property type="project" value="InterPro"/>
</dbReference>
<accession>J5RK56</accession>
<evidence type="ECO:0000256" key="1">
    <source>
        <dbReference type="RuleBase" id="RU000383"/>
    </source>
</evidence>
<comment type="caution">
    <text evidence="3">The sequence shown here is derived from an EMBL/GenBank/DDBJ whole genome shotgun (WGS) entry which is preliminary data.</text>
</comment>
<dbReference type="Gene3D" id="1.10.472.10">
    <property type="entry name" value="Cyclin-like"/>
    <property type="match status" value="2"/>
</dbReference>
<comment type="similarity">
    <text evidence="1">Belongs to the cyclin family.</text>
</comment>
<dbReference type="InterPro" id="IPR043198">
    <property type="entry name" value="Cyclin/Ssn8"/>
</dbReference>
<dbReference type="GO" id="GO:0006357">
    <property type="term" value="P:regulation of transcription by RNA polymerase II"/>
    <property type="evidence" value="ECO:0007669"/>
    <property type="project" value="InterPro"/>
</dbReference>
<evidence type="ECO:0000313" key="3">
    <source>
        <dbReference type="EMBL" id="EJT41881.1"/>
    </source>
</evidence>
<dbReference type="CDD" id="cd20547">
    <property type="entry name" value="CYCLIN_ScCTK2-like_rpt1"/>
    <property type="match status" value="1"/>
</dbReference>
<dbReference type="SUPFAM" id="SSF47954">
    <property type="entry name" value="Cyclin-like"/>
    <property type="match status" value="2"/>
</dbReference>
<feature type="domain" description="Cyclin-like" evidence="2">
    <location>
        <begin position="63"/>
        <end position="158"/>
    </location>
</feature>
<evidence type="ECO:0000313" key="4">
    <source>
        <dbReference type="Proteomes" id="UP000002753"/>
    </source>
</evidence>
<dbReference type="Pfam" id="PF00134">
    <property type="entry name" value="Cyclin_N"/>
    <property type="match status" value="1"/>
</dbReference>
<proteinExistence type="inferred from homology"/>
<dbReference type="InterPro" id="IPR036915">
    <property type="entry name" value="Cyclin-like_sf"/>
</dbReference>
<dbReference type="HOGENOM" id="CLU_842225_0_0_1"/>
<dbReference type="CDD" id="cd20546">
    <property type="entry name" value="CYCLIN_SpCG1C_ScCTK2-like_rpt2"/>
    <property type="match status" value="1"/>
</dbReference>
<keyword evidence="4" id="KW-1185">Reference proteome</keyword>
<dbReference type="STRING" id="226230.J5RK56"/>
<dbReference type="InterPro" id="IPR013763">
    <property type="entry name" value="Cyclin-like_dom"/>
</dbReference>
<protein>
    <submittedName>
        <fullName evidence="3">CTK2-like protein</fullName>
    </submittedName>
</protein>
<organism evidence="3 4">
    <name type="scientific">Saccharomyces kudriavzevii (strain ATCC MYA-4449 / AS 2.2408 / CBS 8840 / NBRC 1802 / NCYC 2889)</name>
    <name type="common">Yeast</name>
    <dbReference type="NCBI Taxonomy" id="226230"/>
    <lineage>
        <taxon>Eukaryota</taxon>
        <taxon>Fungi</taxon>
        <taxon>Dikarya</taxon>
        <taxon>Ascomycota</taxon>
        <taxon>Saccharomycotina</taxon>
        <taxon>Saccharomycetes</taxon>
        <taxon>Saccharomycetales</taxon>
        <taxon>Saccharomycetaceae</taxon>
        <taxon>Saccharomyces</taxon>
    </lineage>
</organism>
<dbReference type="EMBL" id="AACI03001890">
    <property type="protein sequence ID" value="EJT41881.1"/>
    <property type="molecule type" value="Genomic_DNA"/>
</dbReference>
<keyword evidence="1" id="KW-0195">Cyclin</keyword>
<reference evidence="4" key="2">
    <citation type="journal article" date="2011" name="G3 (Bethesda)">
        <title>The awesome power of yeast evolutionary genetics: New genome sequences and strain resources for the Saccharomyces sensu stricto genus.</title>
        <authorList>
            <person name="Scannell D.R."/>
            <person name="Zill O.A."/>
            <person name="Rokas A."/>
            <person name="Payen C."/>
            <person name="Dunham M.J."/>
            <person name="Eisen M.B."/>
            <person name="Rine J."/>
            <person name="Johnston M."/>
            <person name="Hittinger C.T."/>
        </authorList>
    </citation>
    <scope>GENOME REANNOTATION</scope>
    <source>
        <strain evidence="4">ATCC MYA-4449 / AS 2.2408 / CBS 8840 / NBRC 1802 / NCYC 2889</strain>
    </source>
</reference>
<sequence length="342" mass="40105">MCVEREKVSASTTKESHIVMPSTFETQLFFSRPFLSKRQIQRAQRNTIPDYRNYNQKKLAVFKFLSDLCVQLKFPRKTLETAVYFYQRYYLFNRFETELCYTVATSCLTLGCKEVETIKKINDICTLSLRLRNVVKINAEILENFKKRVFQIELRILESCSFDYRVNNHVHIDEYVIKIGRELSFDYKLCNLAWLIAYDALKLETILVIPQHSIALAILRIAYELLDNKNWSSKRYSLFESDENSVNEAYFDIVNFYINSFDLCDLQRHLPEGVPPVGIERFMELKKNAGREFGLPQISDHVLNADSYITITRDSNVQERRYVLSLDLINGESSIVNSTRHA</sequence>
<dbReference type="SMART" id="SM00385">
    <property type="entry name" value="CYCLIN"/>
    <property type="match status" value="1"/>
</dbReference>
<dbReference type="AlphaFoldDB" id="J5RK56"/>
<dbReference type="FunFam" id="1.10.472.10:FF:000161">
    <property type="entry name" value="CTD kinase beta subunit"/>
    <property type="match status" value="1"/>
</dbReference>
<dbReference type="InterPro" id="IPR006671">
    <property type="entry name" value="Cyclin_N"/>
</dbReference>
<reference evidence="3 4" key="1">
    <citation type="journal article" date="2003" name="Science">
        <title>Finding functional features in Saccharomyces genomes by phylogenetic footprinting.</title>
        <authorList>
            <person name="Cliften P.F."/>
            <person name="Sudarsanam P."/>
            <person name="Desikan A."/>
            <person name="Fulton L."/>
            <person name="Fulton B."/>
            <person name="Majors J."/>
            <person name="Waterston R."/>
            <person name="Cohen B.A."/>
            <person name="Johnston M."/>
        </authorList>
    </citation>
    <scope>NUCLEOTIDE SEQUENCE [LARGE SCALE GENOMIC DNA]</scope>
    <source>
        <strain evidence="4">ATCC MYA-4449 / AS 2.2408 / CBS 8840 / NBRC 1802 / NCYC 2889</strain>
    </source>
</reference>
<evidence type="ECO:0000259" key="2">
    <source>
        <dbReference type="SMART" id="SM00385"/>
    </source>
</evidence>
<name>J5RK56_SACK1</name>
<gene>
    <name evidence="3" type="primary">YJL006C</name>
    <name evidence="3" type="ORF">SKUD_155202</name>
</gene>